<dbReference type="EMBL" id="JAWHQM010000022">
    <property type="protein sequence ID" value="KAK5632023.1"/>
    <property type="molecule type" value="Genomic_DNA"/>
</dbReference>
<protein>
    <submittedName>
        <fullName evidence="1">Uncharacterized protein</fullName>
    </submittedName>
</protein>
<reference evidence="1 2" key="1">
    <citation type="submission" date="2023-10" db="EMBL/GenBank/DDBJ databases">
        <title>Draft genome sequence of Xylaria bambusicola isolate GMP-LS, the root and basal stem rot pathogen of sugarcane in Indonesia.</title>
        <authorList>
            <person name="Selvaraj P."/>
            <person name="Muralishankar V."/>
            <person name="Muruganantham S."/>
            <person name="Sp S."/>
            <person name="Haryani S."/>
            <person name="Lau K.J.X."/>
            <person name="Naqvi N.I."/>
        </authorList>
    </citation>
    <scope>NUCLEOTIDE SEQUENCE [LARGE SCALE GENOMIC DNA]</scope>
    <source>
        <strain evidence="1">GMP-LS</strain>
    </source>
</reference>
<evidence type="ECO:0000313" key="2">
    <source>
        <dbReference type="Proteomes" id="UP001305414"/>
    </source>
</evidence>
<dbReference type="AlphaFoldDB" id="A0AAN7ULL8"/>
<sequence>MYTDVNAMSAIGLWRIKALCSYYYERELLFGVCWVKGSPAPPDVISEESADRCSGRHAGCPYDVNIALPDAAFAQRDEVCHEDSDYGVHYSVVCQLMPCRVRRGSSVMSMSPSHSLGIMQTKWSYESHNETRNQ</sequence>
<dbReference type="Proteomes" id="UP001305414">
    <property type="component" value="Unassembled WGS sequence"/>
</dbReference>
<evidence type="ECO:0000313" key="1">
    <source>
        <dbReference type="EMBL" id="KAK5632023.1"/>
    </source>
</evidence>
<keyword evidence="2" id="KW-1185">Reference proteome</keyword>
<name>A0AAN7ULL8_9PEZI</name>
<accession>A0AAN7ULL8</accession>
<gene>
    <name evidence="1" type="ORF">RRF57_007737</name>
</gene>
<comment type="caution">
    <text evidence="1">The sequence shown here is derived from an EMBL/GenBank/DDBJ whole genome shotgun (WGS) entry which is preliminary data.</text>
</comment>
<proteinExistence type="predicted"/>
<organism evidence="1 2">
    <name type="scientific">Xylaria bambusicola</name>
    <dbReference type="NCBI Taxonomy" id="326684"/>
    <lineage>
        <taxon>Eukaryota</taxon>
        <taxon>Fungi</taxon>
        <taxon>Dikarya</taxon>
        <taxon>Ascomycota</taxon>
        <taxon>Pezizomycotina</taxon>
        <taxon>Sordariomycetes</taxon>
        <taxon>Xylariomycetidae</taxon>
        <taxon>Xylariales</taxon>
        <taxon>Xylariaceae</taxon>
        <taxon>Xylaria</taxon>
    </lineage>
</organism>